<evidence type="ECO:0000256" key="2">
    <source>
        <dbReference type="ARBA" id="ARBA00001947"/>
    </source>
</evidence>
<dbReference type="GO" id="GO:0005739">
    <property type="term" value="C:mitochondrion"/>
    <property type="evidence" value="ECO:0007669"/>
    <property type="project" value="TreeGrafter"/>
</dbReference>
<feature type="compositionally biased region" description="Low complexity" evidence="11">
    <location>
        <begin position="199"/>
        <end position="209"/>
    </location>
</feature>
<dbReference type="InterPro" id="IPR036866">
    <property type="entry name" value="RibonucZ/Hydroxyglut_hydro"/>
</dbReference>
<evidence type="ECO:0000256" key="4">
    <source>
        <dbReference type="ARBA" id="ARBA00012477"/>
    </source>
</evidence>
<dbReference type="Proteomes" id="UP000019373">
    <property type="component" value="Unassembled WGS sequence"/>
</dbReference>
<accession>U1GFJ8</accession>
<evidence type="ECO:0000256" key="11">
    <source>
        <dbReference type="SAM" id="MobiDB-lite"/>
    </source>
</evidence>
<dbReference type="GO" id="GO:0046872">
    <property type="term" value="F:metal ion binding"/>
    <property type="evidence" value="ECO:0007669"/>
    <property type="project" value="UniProtKB-KW"/>
</dbReference>
<comment type="cofactor">
    <cofactor evidence="2">
        <name>Zn(2+)</name>
        <dbReference type="ChEBI" id="CHEBI:29105"/>
    </cofactor>
</comment>
<sequence length="1060" mass="116725">MGRAGASRKKFYFQFITTPTADTVGTSLLLHFDNKRYIFGDISEGTQRACVQRGIGLKKVKHIFLSGTTTWNNTGGLIGMVLTMADAQAAERESDMLRFAGAATSTTDARISQDSKEQSRFMEGDALTIHGGERLLQTLACCRGFVLRKGLPISVNEIEHSDEPNLDGPTWSDENIRVWAMPIAPSVSEASESDEAETSDGSTSSAEGSFGTNGRKRSHDQFTQGGDGSILPGSPDPDQHQRHQKVRQRIVTDMFNSDWNRDALFETPLADVKMPAAMFVRDPETKRITSYTGPRPGDGHSLPNIKVLVRHPWPNALIGDLPPVRNIGFKPAMSYIVQGYPQRGKFDIRKAQALGVPEGPSYSSLAAGNSVTLKDGTIVTSDMVLGPTKPSRGIAIIELPSARYVENLIRRPEWTSDKIRNGVAAICWILAPGVIYSTKLRMFMKSMPDVEHIVSSTEVCPNYLSFDSSAASAVRLSRICRNYFPVPFHDNATLPQFQSSSLGRSHRLDEFAAADRGLKVQIEPEFLISKDEIPPLLNIAEVVNDLPIKVQQYASIACQQVATEMAFGSGIDAQRGHEYSEYDPEIITLGTGSALPSKYRNVSATLLRTGRYGNFLFDCGENTIGQLRRIFDGPELGEVLRNLKFIWLSHGHADHHLGTISVLLSHRHACKNVNTPVRRKRGTNAPHDPPCRVVVASGSKLLKFLEEYESVEKLGNVEELLCQRYEAPISDKLGGKANSLLQQIGIKHLRTTHVEHCHGAQAIAITFANGFKFSYSGDCRPSLQFARIGKDSDVLIHEATFDDDMQGDALAKKHSTTGEALGVAAKMEAKNLILTHFSQRYQKLPVMENIKLPSSMKGPPSDSVEESLATLDELDETGRAVEDALSNGESEYMEESEKLVEWSPSGSDLPKTDMNIGVAFDYMRVRVSDIKHMKTFTPALAALFEAEQTNSGNNDATPQAKNDIINRAKAFKKSQQNMEIEKQEPRMSGTARVSSRDLQKSLEGPRHDTKIKSEERSNLPSKFLHDLTPNSHAKAVVTTAADGPTFEMLPPSDTRPNHPP</sequence>
<dbReference type="PANTHER" id="PTHR12553:SF49">
    <property type="entry name" value="ZINC PHOSPHODIESTERASE ELAC PROTEIN 2"/>
    <property type="match status" value="1"/>
</dbReference>
<organism evidence="13 14">
    <name type="scientific">Endocarpon pusillum (strain Z07020 / HMAS-L-300199)</name>
    <name type="common">Lichen-forming fungus</name>
    <dbReference type="NCBI Taxonomy" id="1263415"/>
    <lineage>
        <taxon>Eukaryota</taxon>
        <taxon>Fungi</taxon>
        <taxon>Dikarya</taxon>
        <taxon>Ascomycota</taxon>
        <taxon>Pezizomycotina</taxon>
        <taxon>Eurotiomycetes</taxon>
        <taxon>Chaetothyriomycetidae</taxon>
        <taxon>Verrucariales</taxon>
        <taxon>Verrucariaceae</taxon>
        <taxon>Endocarpon</taxon>
    </lineage>
</organism>
<comment type="similarity">
    <text evidence="3">Belongs to the RNase Z family.</text>
</comment>
<evidence type="ECO:0000256" key="10">
    <source>
        <dbReference type="ARBA" id="ARBA00022833"/>
    </source>
</evidence>
<dbReference type="AlphaFoldDB" id="U1GFJ8"/>
<evidence type="ECO:0000256" key="1">
    <source>
        <dbReference type="ARBA" id="ARBA00000402"/>
    </source>
</evidence>
<dbReference type="OrthoDB" id="527344at2759"/>
<keyword evidence="14" id="KW-1185">Reference proteome</keyword>
<keyword evidence="10" id="KW-0862">Zinc</keyword>
<keyword evidence="5" id="KW-0819">tRNA processing</keyword>
<proteinExistence type="inferred from homology"/>
<gene>
    <name evidence="13" type="ORF">EPUS_02405</name>
</gene>
<dbReference type="InterPro" id="IPR047151">
    <property type="entry name" value="RNZ2-like"/>
</dbReference>
<keyword evidence="8" id="KW-0255">Endonuclease</keyword>
<feature type="region of interest" description="Disordered" evidence="11">
    <location>
        <begin position="186"/>
        <end position="246"/>
    </location>
</feature>
<dbReference type="PANTHER" id="PTHR12553">
    <property type="entry name" value="ZINC PHOSPHODIESTERASE ELAC PROTEIN 2"/>
    <property type="match status" value="1"/>
</dbReference>
<dbReference type="EC" id="3.1.26.11" evidence="4"/>
<keyword evidence="7" id="KW-0479">Metal-binding</keyword>
<dbReference type="EMBL" id="KE721278">
    <property type="protein sequence ID" value="ERF70883.1"/>
    <property type="molecule type" value="Genomic_DNA"/>
</dbReference>
<dbReference type="CDD" id="cd07718">
    <property type="entry name" value="RNaseZ_ELAC1_ELAC2-C-term-like_MBL-fold"/>
    <property type="match status" value="1"/>
</dbReference>
<feature type="compositionally biased region" description="Basic and acidic residues" evidence="11">
    <location>
        <begin position="994"/>
        <end position="1017"/>
    </location>
</feature>
<feature type="domain" description="tRNase Z endonuclease" evidence="12">
    <location>
        <begin position="14"/>
        <end position="76"/>
    </location>
</feature>
<dbReference type="HOGENOM" id="CLU_006220_0_0_1"/>
<evidence type="ECO:0000313" key="14">
    <source>
        <dbReference type="Proteomes" id="UP000019373"/>
    </source>
</evidence>
<evidence type="ECO:0000256" key="9">
    <source>
        <dbReference type="ARBA" id="ARBA00022801"/>
    </source>
</evidence>
<comment type="catalytic activity">
    <reaction evidence="1">
        <text>Endonucleolytic cleavage of RNA, removing extra 3' nucleotides from tRNA precursor, generating 3' termini of tRNAs. A 3'-hydroxy group is left at the tRNA terminus and a 5'-phosphoryl group is left at the trailer molecule.</text>
        <dbReference type="EC" id="3.1.26.11"/>
    </reaction>
</comment>
<evidence type="ECO:0000313" key="13">
    <source>
        <dbReference type="EMBL" id="ERF70883.1"/>
    </source>
</evidence>
<dbReference type="Pfam" id="PF13691">
    <property type="entry name" value="Lactamase_B_4"/>
    <property type="match status" value="1"/>
</dbReference>
<reference evidence="14" key="1">
    <citation type="journal article" date="2014" name="BMC Genomics">
        <title>Genome characteristics reveal the impact of lichenization on lichen-forming fungus Endocarpon pusillum Hedwig (Verrucariales, Ascomycota).</title>
        <authorList>
            <person name="Wang Y.-Y."/>
            <person name="Liu B."/>
            <person name="Zhang X.-Y."/>
            <person name="Zhou Q.-M."/>
            <person name="Zhang T."/>
            <person name="Li H."/>
            <person name="Yu Y.-F."/>
            <person name="Zhang X.-L."/>
            <person name="Hao X.-Y."/>
            <person name="Wang M."/>
            <person name="Wang L."/>
            <person name="Wei J.-C."/>
        </authorList>
    </citation>
    <scope>NUCLEOTIDE SEQUENCE [LARGE SCALE GENOMIC DNA]</scope>
    <source>
        <strain evidence="14">Z07020 / HMAS-L-300199</strain>
    </source>
</reference>
<feature type="region of interest" description="Disordered" evidence="11">
    <location>
        <begin position="973"/>
        <end position="1060"/>
    </location>
</feature>
<evidence type="ECO:0000259" key="12">
    <source>
        <dbReference type="Pfam" id="PF13691"/>
    </source>
</evidence>
<name>U1GFJ8_ENDPU</name>
<dbReference type="InterPro" id="IPR027794">
    <property type="entry name" value="tRNase_Z_dom"/>
</dbReference>
<evidence type="ECO:0000256" key="5">
    <source>
        <dbReference type="ARBA" id="ARBA00022694"/>
    </source>
</evidence>
<evidence type="ECO:0000256" key="3">
    <source>
        <dbReference type="ARBA" id="ARBA00007823"/>
    </source>
</evidence>
<dbReference type="eggNOG" id="KOG2121">
    <property type="taxonomic scope" value="Eukaryota"/>
</dbReference>
<keyword evidence="6" id="KW-0540">Nuclease</keyword>
<protein>
    <recommendedName>
        <fullName evidence="4">ribonuclease Z</fullName>
        <ecNumber evidence="4">3.1.26.11</ecNumber>
    </recommendedName>
</protein>
<evidence type="ECO:0000256" key="8">
    <source>
        <dbReference type="ARBA" id="ARBA00022759"/>
    </source>
</evidence>
<dbReference type="GeneID" id="19237459"/>
<dbReference type="RefSeq" id="XP_007803502.1">
    <property type="nucleotide sequence ID" value="XM_007805311.1"/>
</dbReference>
<keyword evidence="9" id="KW-0378">Hydrolase</keyword>
<dbReference type="GO" id="GO:1990180">
    <property type="term" value="P:mitochondrial tRNA 3'-end processing"/>
    <property type="evidence" value="ECO:0007669"/>
    <property type="project" value="TreeGrafter"/>
</dbReference>
<dbReference type="GO" id="GO:0042781">
    <property type="term" value="F:3'-tRNA processing endoribonuclease activity"/>
    <property type="evidence" value="ECO:0007669"/>
    <property type="project" value="UniProtKB-EC"/>
</dbReference>
<dbReference type="SUPFAM" id="SSF56281">
    <property type="entry name" value="Metallo-hydrolase/oxidoreductase"/>
    <property type="match status" value="2"/>
</dbReference>
<evidence type="ECO:0000256" key="6">
    <source>
        <dbReference type="ARBA" id="ARBA00022722"/>
    </source>
</evidence>
<evidence type="ECO:0000256" key="7">
    <source>
        <dbReference type="ARBA" id="ARBA00022723"/>
    </source>
</evidence>
<dbReference type="OMA" id="MSHCKHT"/>
<dbReference type="Gene3D" id="3.60.15.10">
    <property type="entry name" value="Ribonuclease Z/Hydroxyacylglutathione hydrolase-like"/>
    <property type="match status" value="2"/>
</dbReference>